<evidence type="ECO:0000313" key="2">
    <source>
        <dbReference type="EMBL" id="WLV23904.1"/>
    </source>
</evidence>
<dbReference type="Pfam" id="PF03960">
    <property type="entry name" value="ArsC"/>
    <property type="match status" value="1"/>
</dbReference>
<dbReference type="RefSeq" id="WP_348026390.1">
    <property type="nucleotide sequence ID" value="NZ_CP129113.1"/>
</dbReference>
<dbReference type="NCBIfam" id="TIGR01617">
    <property type="entry name" value="arsC_related"/>
    <property type="match status" value="1"/>
</dbReference>
<dbReference type="EMBL" id="CP129113">
    <property type="protein sequence ID" value="WLV23904.1"/>
    <property type="molecule type" value="Genomic_DNA"/>
</dbReference>
<accession>A0ABY9KSM1</accession>
<dbReference type="InterPro" id="IPR006660">
    <property type="entry name" value="Arsenate_reductase-like"/>
</dbReference>
<proteinExistence type="inferred from homology"/>
<dbReference type="PANTHER" id="PTHR30041:SF8">
    <property type="entry name" value="PROTEIN YFFB"/>
    <property type="match status" value="1"/>
</dbReference>
<organism evidence="2 3">
    <name type="scientific">Aciduricibacillus chroicocephali</name>
    <dbReference type="NCBI Taxonomy" id="3054939"/>
    <lineage>
        <taxon>Bacteria</taxon>
        <taxon>Bacillati</taxon>
        <taxon>Bacillota</taxon>
        <taxon>Bacilli</taxon>
        <taxon>Bacillales</taxon>
        <taxon>Bacillaceae</taxon>
        <taxon>Aciduricibacillus</taxon>
    </lineage>
</organism>
<protein>
    <submittedName>
        <fullName evidence="2">Arsenate reductase family protein</fullName>
    </submittedName>
</protein>
<dbReference type="Proteomes" id="UP001180087">
    <property type="component" value="Chromosome"/>
</dbReference>
<dbReference type="InterPro" id="IPR006504">
    <property type="entry name" value="Tscrpt_reg_Spx/MgsR"/>
</dbReference>
<sequence length="120" mass="14311">MAVKFYWYPKCSTCRNAKKWLEENDVTYEAIDIVKEPPSKEELLEMMEQSGLEEKKFFNTSGMKYRELNMKEKLPEMDRNQKAQVLSEDGMLIKRPLVYNGNEVTVGFKENEFIEKWLQK</sequence>
<gene>
    <name evidence="2" type="ORF">QR721_09685</name>
</gene>
<reference evidence="2" key="1">
    <citation type="submission" date="2023-06" db="EMBL/GenBank/DDBJ databases">
        <title>A Treasure from Seagulls: Isolation and Description of Aciduricobacillus qingdaonensis gen. nov., sp. nov., a Rare Obligately Uric Acid-utilizing Member in the Family Bacillaceae.</title>
        <authorList>
            <person name="Liu W."/>
            <person name="Wang B."/>
        </authorList>
    </citation>
    <scope>NUCLEOTIDE SEQUENCE</scope>
    <source>
        <strain evidence="2">44XB</strain>
    </source>
</reference>
<keyword evidence="3" id="KW-1185">Reference proteome</keyword>
<comment type="similarity">
    <text evidence="1">Belongs to the ArsC family.</text>
</comment>
<dbReference type="PANTHER" id="PTHR30041">
    <property type="entry name" value="ARSENATE REDUCTASE"/>
    <property type="match status" value="1"/>
</dbReference>
<dbReference type="InterPro" id="IPR036249">
    <property type="entry name" value="Thioredoxin-like_sf"/>
</dbReference>
<dbReference type="Gene3D" id="3.40.30.10">
    <property type="entry name" value="Glutaredoxin"/>
    <property type="match status" value="1"/>
</dbReference>
<evidence type="ECO:0000313" key="3">
    <source>
        <dbReference type="Proteomes" id="UP001180087"/>
    </source>
</evidence>
<dbReference type="PROSITE" id="PS51353">
    <property type="entry name" value="ARSC"/>
    <property type="match status" value="1"/>
</dbReference>
<dbReference type="SUPFAM" id="SSF52833">
    <property type="entry name" value="Thioredoxin-like"/>
    <property type="match status" value="1"/>
</dbReference>
<name>A0ABY9KSM1_9BACI</name>
<evidence type="ECO:0000256" key="1">
    <source>
        <dbReference type="PROSITE-ProRule" id="PRU01282"/>
    </source>
</evidence>
<dbReference type="CDD" id="cd03036">
    <property type="entry name" value="ArsC_like"/>
    <property type="match status" value="1"/>
</dbReference>